<evidence type="ECO:0000256" key="3">
    <source>
        <dbReference type="ARBA" id="ARBA00022448"/>
    </source>
</evidence>
<keyword evidence="8" id="KW-0472">Membrane</keyword>
<proteinExistence type="inferred from homology"/>
<dbReference type="PROSITE" id="PS50893">
    <property type="entry name" value="ABC_TRANSPORTER_2"/>
    <property type="match status" value="1"/>
</dbReference>
<keyword evidence="3" id="KW-0813">Transport</keyword>
<organism evidence="10 11">
    <name type="scientific">Desulfoscipio geothermicus DSM 3669</name>
    <dbReference type="NCBI Taxonomy" id="1121426"/>
    <lineage>
        <taxon>Bacteria</taxon>
        <taxon>Bacillati</taxon>
        <taxon>Bacillota</taxon>
        <taxon>Clostridia</taxon>
        <taxon>Eubacteriales</taxon>
        <taxon>Desulfallaceae</taxon>
        <taxon>Desulfoscipio</taxon>
    </lineage>
</organism>
<reference evidence="11" key="1">
    <citation type="submission" date="2016-10" db="EMBL/GenBank/DDBJ databases">
        <authorList>
            <person name="Varghese N."/>
            <person name="Submissions S."/>
        </authorList>
    </citation>
    <scope>NUCLEOTIDE SEQUENCE [LARGE SCALE GENOMIC DNA]</scope>
    <source>
        <strain evidence="11">DSM 3669</strain>
    </source>
</reference>
<dbReference type="Pfam" id="PF00005">
    <property type="entry name" value="ABC_tran"/>
    <property type="match status" value="1"/>
</dbReference>
<dbReference type="InterPro" id="IPR027417">
    <property type="entry name" value="P-loop_NTPase"/>
</dbReference>
<comment type="subcellular location">
    <subcellularLocation>
        <location evidence="1">Cell membrane</location>
    </subcellularLocation>
</comment>
<gene>
    <name evidence="10" type="ORF">SAMN05660706_1383</name>
</gene>
<comment type="similarity">
    <text evidence="2">Belongs to the ABC transporter superfamily.</text>
</comment>
<evidence type="ECO:0000256" key="4">
    <source>
        <dbReference type="ARBA" id="ARBA00022475"/>
    </source>
</evidence>
<keyword evidence="4" id="KW-1003">Cell membrane</keyword>
<keyword evidence="6 10" id="KW-0067">ATP-binding</keyword>
<dbReference type="PROSITE" id="PS00211">
    <property type="entry name" value="ABC_TRANSPORTER_1"/>
    <property type="match status" value="1"/>
</dbReference>
<accession>A0A1I6EEP6</accession>
<dbReference type="STRING" id="39060.SAMN05660706_1383"/>
<evidence type="ECO:0000256" key="7">
    <source>
        <dbReference type="ARBA" id="ARBA00022967"/>
    </source>
</evidence>
<dbReference type="InterPro" id="IPR050763">
    <property type="entry name" value="ABC_transporter_ATP-binding"/>
</dbReference>
<evidence type="ECO:0000313" key="11">
    <source>
        <dbReference type="Proteomes" id="UP000199584"/>
    </source>
</evidence>
<evidence type="ECO:0000256" key="8">
    <source>
        <dbReference type="ARBA" id="ARBA00023136"/>
    </source>
</evidence>
<evidence type="ECO:0000256" key="1">
    <source>
        <dbReference type="ARBA" id="ARBA00004236"/>
    </source>
</evidence>
<dbReference type="GO" id="GO:0005524">
    <property type="term" value="F:ATP binding"/>
    <property type="evidence" value="ECO:0007669"/>
    <property type="project" value="UniProtKB-KW"/>
</dbReference>
<dbReference type="InterPro" id="IPR017871">
    <property type="entry name" value="ABC_transporter-like_CS"/>
</dbReference>
<evidence type="ECO:0000256" key="5">
    <source>
        <dbReference type="ARBA" id="ARBA00022741"/>
    </source>
</evidence>
<feature type="domain" description="ABC transporter" evidence="9">
    <location>
        <begin position="4"/>
        <end position="233"/>
    </location>
</feature>
<keyword evidence="11" id="KW-1185">Reference proteome</keyword>
<protein>
    <submittedName>
        <fullName evidence="10">Lipooligosaccharide transport system ATP-binding protein</fullName>
    </submittedName>
</protein>
<dbReference type="EMBL" id="FOYM01000038">
    <property type="protein sequence ID" value="SFR16011.1"/>
    <property type="molecule type" value="Genomic_DNA"/>
</dbReference>
<evidence type="ECO:0000256" key="2">
    <source>
        <dbReference type="ARBA" id="ARBA00005417"/>
    </source>
</evidence>
<evidence type="ECO:0000256" key="6">
    <source>
        <dbReference type="ARBA" id="ARBA00022840"/>
    </source>
</evidence>
<dbReference type="GO" id="GO:0016887">
    <property type="term" value="F:ATP hydrolysis activity"/>
    <property type="evidence" value="ECO:0007669"/>
    <property type="project" value="InterPro"/>
</dbReference>
<keyword evidence="7" id="KW-1278">Translocase</keyword>
<dbReference type="Gene3D" id="3.40.50.300">
    <property type="entry name" value="P-loop containing nucleotide triphosphate hydrolases"/>
    <property type="match status" value="1"/>
</dbReference>
<dbReference type="InterPro" id="IPR003439">
    <property type="entry name" value="ABC_transporter-like_ATP-bd"/>
</dbReference>
<keyword evidence="5" id="KW-0547">Nucleotide-binding</keyword>
<sequence length="305" mass="34201">MEVITAKNLVKEYNGMRAVNGISFSVRRQECFGILGPNGAGKTSTVKMLFGFSPITAGELHVLGLDVTSHAREIKARLGIVSQENNLDLDLKVLQNLIVYASFFNIPEREARKRALELLDFFGLSDKHDAKVDHLSGGMKRRLTIARALINDPEIVILDEPTTGLDPQARHIVWQRIRQLRNRGTIILTTHYLEEAAQLCDRLIIMDHGDILDEGAPGYLVEKHIGAEVLEVGGATSAADDLLEQFHNKIRGHLMEENNLMLYPVSGRELLSRLQELPHQFDHYLLRPATLEDVFLKLTGRGLTE</sequence>
<dbReference type="SUPFAM" id="SSF52540">
    <property type="entry name" value="P-loop containing nucleoside triphosphate hydrolases"/>
    <property type="match status" value="1"/>
</dbReference>
<dbReference type="Proteomes" id="UP000199584">
    <property type="component" value="Unassembled WGS sequence"/>
</dbReference>
<name>A0A1I6EEP6_9FIRM</name>
<evidence type="ECO:0000313" key="10">
    <source>
        <dbReference type="EMBL" id="SFR16011.1"/>
    </source>
</evidence>
<dbReference type="PANTHER" id="PTHR42711">
    <property type="entry name" value="ABC TRANSPORTER ATP-BINDING PROTEIN"/>
    <property type="match status" value="1"/>
</dbReference>
<dbReference type="SMART" id="SM00382">
    <property type="entry name" value="AAA"/>
    <property type="match status" value="1"/>
</dbReference>
<dbReference type="FunFam" id="3.40.50.300:FF:000589">
    <property type="entry name" value="ABC transporter, ATP-binding subunit"/>
    <property type="match status" value="1"/>
</dbReference>
<dbReference type="AlphaFoldDB" id="A0A1I6EEP6"/>
<evidence type="ECO:0000259" key="9">
    <source>
        <dbReference type="PROSITE" id="PS50893"/>
    </source>
</evidence>
<dbReference type="InterPro" id="IPR003593">
    <property type="entry name" value="AAA+_ATPase"/>
</dbReference>
<dbReference type="GO" id="GO:0005886">
    <property type="term" value="C:plasma membrane"/>
    <property type="evidence" value="ECO:0007669"/>
    <property type="project" value="UniProtKB-SubCell"/>
</dbReference>
<dbReference type="RefSeq" id="WP_245779836.1">
    <property type="nucleotide sequence ID" value="NZ_FOYM01000038.1"/>
</dbReference>
<dbReference type="PANTHER" id="PTHR42711:SF5">
    <property type="entry name" value="ABC TRANSPORTER ATP-BINDING PROTEIN NATA"/>
    <property type="match status" value="1"/>
</dbReference>